<dbReference type="InterPro" id="IPR014284">
    <property type="entry name" value="RNA_pol_sigma-70_dom"/>
</dbReference>
<feature type="domain" description="RNA polymerase sigma factor 70 region 4 type 2" evidence="7">
    <location>
        <begin position="215"/>
        <end position="263"/>
    </location>
</feature>
<dbReference type="InterPro" id="IPR013324">
    <property type="entry name" value="RNA_pol_sigma_r3/r4-like"/>
</dbReference>
<evidence type="ECO:0000313" key="9">
    <source>
        <dbReference type="Proteomes" id="UP000321234"/>
    </source>
</evidence>
<evidence type="ECO:0000256" key="1">
    <source>
        <dbReference type="ARBA" id="ARBA00010641"/>
    </source>
</evidence>
<dbReference type="Proteomes" id="UP000321234">
    <property type="component" value="Unassembled WGS sequence"/>
</dbReference>
<accession>A0A5C8Z2S1</accession>
<dbReference type="GO" id="GO:0016987">
    <property type="term" value="F:sigma factor activity"/>
    <property type="evidence" value="ECO:0007669"/>
    <property type="project" value="UniProtKB-KW"/>
</dbReference>
<dbReference type="InterPro" id="IPR039425">
    <property type="entry name" value="RNA_pol_sigma-70-like"/>
</dbReference>
<keyword evidence="2" id="KW-0805">Transcription regulation</keyword>
<dbReference type="InterPro" id="IPR036388">
    <property type="entry name" value="WH-like_DNA-bd_sf"/>
</dbReference>
<feature type="region of interest" description="Disordered" evidence="5">
    <location>
        <begin position="278"/>
        <end position="301"/>
    </location>
</feature>
<dbReference type="Gene3D" id="1.10.1740.10">
    <property type="match status" value="1"/>
</dbReference>
<evidence type="ECO:0000256" key="3">
    <source>
        <dbReference type="ARBA" id="ARBA00023082"/>
    </source>
</evidence>
<evidence type="ECO:0000259" key="6">
    <source>
        <dbReference type="Pfam" id="PF04542"/>
    </source>
</evidence>
<dbReference type="EMBL" id="VKAC01000022">
    <property type="protein sequence ID" value="TXR51549.1"/>
    <property type="molecule type" value="Genomic_DNA"/>
</dbReference>
<reference evidence="8 9" key="1">
    <citation type="submission" date="2019-07" db="EMBL/GenBank/DDBJ databases">
        <title>Quadrisphaera sp. strain DD2A genome sequencing and assembly.</title>
        <authorList>
            <person name="Kim I."/>
        </authorList>
    </citation>
    <scope>NUCLEOTIDE SEQUENCE [LARGE SCALE GENOMIC DNA]</scope>
    <source>
        <strain evidence="8 9">DD2A</strain>
    </source>
</reference>
<evidence type="ECO:0000313" key="8">
    <source>
        <dbReference type="EMBL" id="TXR51549.1"/>
    </source>
</evidence>
<keyword evidence="4" id="KW-0804">Transcription</keyword>
<dbReference type="SUPFAM" id="SSF88659">
    <property type="entry name" value="Sigma3 and sigma4 domains of RNA polymerase sigma factors"/>
    <property type="match status" value="1"/>
</dbReference>
<evidence type="ECO:0000256" key="2">
    <source>
        <dbReference type="ARBA" id="ARBA00023015"/>
    </source>
</evidence>
<dbReference type="PANTHER" id="PTHR43133">
    <property type="entry name" value="RNA POLYMERASE ECF-TYPE SIGMA FACTO"/>
    <property type="match status" value="1"/>
</dbReference>
<dbReference type="Gene3D" id="1.10.10.10">
    <property type="entry name" value="Winged helix-like DNA-binding domain superfamily/Winged helix DNA-binding domain"/>
    <property type="match status" value="1"/>
</dbReference>
<dbReference type="CDD" id="cd06171">
    <property type="entry name" value="Sigma70_r4"/>
    <property type="match status" value="1"/>
</dbReference>
<dbReference type="NCBIfam" id="TIGR02937">
    <property type="entry name" value="sigma70-ECF"/>
    <property type="match status" value="1"/>
</dbReference>
<evidence type="ECO:0000256" key="5">
    <source>
        <dbReference type="SAM" id="MobiDB-lite"/>
    </source>
</evidence>
<organism evidence="8 9">
    <name type="scientific">Quadrisphaera setariae</name>
    <dbReference type="NCBI Taxonomy" id="2593304"/>
    <lineage>
        <taxon>Bacteria</taxon>
        <taxon>Bacillati</taxon>
        <taxon>Actinomycetota</taxon>
        <taxon>Actinomycetes</taxon>
        <taxon>Kineosporiales</taxon>
        <taxon>Kineosporiaceae</taxon>
        <taxon>Quadrisphaera</taxon>
    </lineage>
</organism>
<dbReference type="SUPFAM" id="SSF88946">
    <property type="entry name" value="Sigma2 domain of RNA polymerase sigma factors"/>
    <property type="match status" value="1"/>
</dbReference>
<dbReference type="AlphaFoldDB" id="A0A5C8Z2S1"/>
<dbReference type="InterPro" id="IPR007627">
    <property type="entry name" value="RNA_pol_sigma70_r2"/>
</dbReference>
<dbReference type="GO" id="GO:0006352">
    <property type="term" value="P:DNA-templated transcription initiation"/>
    <property type="evidence" value="ECO:0007669"/>
    <property type="project" value="InterPro"/>
</dbReference>
<keyword evidence="3" id="KW-0731">Sigma factor</keyword>
<dbReference type="GO" id="GO:0003677">
    <property type="term" value="F:DNA binding"/>
    <property type="evidence" value="ECO:0007669"/>
    <property type="project" value="InterPro"/>
</dbReference>
<dbReference type="Pfam" id="PF08281">
    <property type="entry name" value="Sigma70_r4_2"/>
    <property type="match status" value="1"/>
</dbReference>
<sequence>MQADEPVATPRCLVQSPQGTVFLRTLACRAYVCPPRRGIGHVSRSWACRIGESHPSGRTRCTSGSGGVKPSDLLRTLQGVDGIDDTEPWACSLRGDGYAFGLLFDRHHAHVYRHAHRLTAQRDDAEDLTAGAFLELWRRRQDVRLVSGSVLPWLLVTTANLARNHHRGLRRHRAFLDRVRMFPENLEAKLHESDLGRGGQGASDGWSAIDGPWAKALAQLNAADLRLVTLVVLEEYSLAEAADLLDTTPQAAKTRMHRAKKRLRAAFERSAPRKSILNLEYAKNPNEYESPQAISSHRGEE</sequence>
<keyword evidence="9" id="KW-1185">Reference proteome</keyword>
<protein>
    <submittedName>
        <fullName evidence="8">RNA polymerase sigma factor</fullName>
    </submittedName>
</protein>
<dbReference type="Pfam" id="PF04542">
    <property type="entry name" value="Sigma70_r2"/>
    <property type="match status" value="1"/>
</dbReference>
<evidence type="ECO:0000256" key="4">
    <source>
        <dbReference type="ARBA" id="ARBA00023163"/>
    </source>
</evidence>
<comment type="similarity">
    <text evidence="1">Belongs to the sigma-70 factor family. ECF subfamily.</text>
</comment>
<dbReference type="InterPro" id="IPR013325">
    <property type="entry name" value="RNA_pol_sigma_r2"/>
</dbReference>
<evidence type="ECO:0000259" key="7">
    <source>
        <dbReference type="Pfam" id="PF08281"/>
    </source>
</evidence>
<gene>
    <name evidence="8" type="ORF">FMM08_22355</name>
</gene>
<comment type="caution">
    <text evidence="8">The sequence shown here is derived from an EMBL/GenBank/DDBJ whole genome shotgun (WGS) entry which is preliminary data.</text>
</comment>
<name>A0A5C8Z2S1_9ACTN</name>
<dbReference type="PANTHER" id="PTHR43133:SF25">
    <property type="entry name" value="RNA POLYMERASE SIGMA FACTOR RFAY-RELATED"/>
    <property type="match status" value="1"/>
</dbReference>
<dbReference type="OrthoDB" id="5518337at2"/>
<dbReference type="InterPro" id="IPR013249">
    <property type="entry name" value="RNA_pol_sigma70_r4_t2"/>
</dbReference>
<proteinExistence type="inferred from homology"/>
<feature type="domain" description="RNA polymerase sigma-70 region 2" evidence="6">
    <location>
        <begin position="103"/>
        <end position="171"/>
    </location>
</feature>